<protein>
    <submittedName>
        <fullName evidence="10">Diacylglycerol kinase</fullName>
    </submittedName>
</protein>
<dbReference type="GO" id="GO:0008654">
    <property type="term" value="P:phospholipid biosynthetic process"/>
    <property type="evidence" value="ECO:0007669"/>
    <property type="project" value="UniProtKB-KW"/>
</dbReference>
<evidence type="ECO:0000313" key="11">
    <source>
        <dbReference type="Proteomes" id="UP000199649"/>
    </source>
</evidence>
<dbReference type="Gene3D" id="2.60.200.40">
    <property type="match status" value="1"/>
</dbReference>
<dbReference type="Pfam" id="PF00781">
    <property type="entry name" value="DAGK_cat"/>
    <property type="match status" value="1"/>
</dbReference>
<keyword evidence="4" id="KW-0547">Nucleotide-binding</keyword>
<accession>A0A1H1LRR8</accession>
<organism evidence="10 11">
    <name type="scientific">Agrococcus carbonis</name>
    <dbReference type="NCBI Taxonomy" id="684552"/>
    <lineage>
        <taxon>Bacteria</taxon>
        <taxon>Bacillati</taxon>
        <taxon>Actinomycetota</taxon>
        <taxon>Actinomycetes</taxon>
        <taxon>Micrococcales</taxon>
        <taxon>Microbacteriaceae</taxon>
        <taxon>Agrococcus</taxon>
    </lineage>
</organism>
<dbReference type="EMBL" id="LT629734">
    <property type="protein sequence ID" value="SDR77040.1"/>
    <property type="molecule type" value="Genomic_DNA"/>
</dbReference>
<dbReference type="PANTHER" id="PTHR12358:SF106">
    <property type="entry name" value="LIPID KINASE YEGS"/>
    <property type="match status" value="1"/>
</dbReference>
<dbReference type="RefSeq" id="WP_092665753.1">
    <property type="nucleotide sequence ID" value="NZ_LT629734.1"/>
</dbReference>
<dbReference type="AlphaFoldDB" id="A0A1H1LRR8"/>
<dbReference type="GO" id="GO:0005886">
    <property type="term" value="C:plasma membrane"/>
    <property type="evidence" value="ECO:0007669"/>
    <property type="project" value="TreeGrafter"/>
</dbReference>
<keyword evidence="8" id="KW-1208">Phospholipid metabolism</keyword>
<dbReference type="Proteomes" id="UP000199649">
    <property type="component" value="Chromosome I"/>
</dbReference>
<keyword evidence="5 10" id="KW-0418">Kinase</keyword>
<dbReference type="STRING" id="684552.SAMN04489719_0719"/>
<dbReference type="SUPFAM" id="SSF111331">
    <property type="entry name" value="NAD kinase/diacylglycerol kinase-like"/>
    <property type="match status" value="1"/>
</dbReference>
<dbReference type="Gene3D" id="3.40.50.10330">
    <property type="entry name" value="Probable inorganic polyphosphate/atp-NAD kinase, domain 1"/>
    <property type="match status" value="1"/>
</dbReference>
<dbReference type="InterPro" id="IPR016064">
    <property type="entry name" value="NAD/diacylglycerol_kinase_sf"/>
</dbReference>
<evidence type="ECO:0000256" key="7">
    <source>
        <dbReference type="ARBA" id="ARBA00023209"/>
    </source>
</evidence>
<evidence type="ECO:0000313" key="10">
    <source>
        <dbReference type="EMBL" id="SDR77040.1"/>
    </source>
</evidence>
<dbReference type="GO" id="GO:0016301">
    <property type="term" value="F:kinase activity"/>
    <property type="evidence" value="ECO:0007669"/>
    <property type="project" value="UniProtKB-KW"/>
</dbReference>
<reference evidence="11" key="1">
    <citation type="submission" date="2016-10" db="EMBL/GenBank/DDBJ databases">
        <authorList>
            <person name="Varghese N."/>
            <person name="Submissions S."/>
        </authorList>
    </citation>
    <scope>NUCLEOTIDE SEQUENCE [LARGE SCALE GENOMIC DNA]</scope>
    <source>
        <strain evidence="11">DSM 22965</strain>
    </source>
</reference>
<keyword evidence="3" id="KW-0808">Transferase</keyword>
<proteinExistence type="inferred from homology"/>
<dbReference type="InterPro" id="IPR001206">
    <property type="entry name" value="Diacylglycerol_kinase_cat_dom"/>
</dbReference>
<evidence type="ECO:0000256" key="5">
    <source>
        <dbReference type="ARBA" id="ARBA00022777"/>
    </source>
</evidence>
<sequence length="296" mass="31272">MHVVVASNPTARFGRSQAIGALVAARIADLGHVVQHIVAADYAGLLEQTRFAMIQADALVVVGGDGMVHLGVNIVGGTSKRLLVVPAGSGNDFAAGLGLGSTDEVLAGLEAMLASEPDRVDLIRIEHPDGVALAAGIVSVGFDADVNVRSFSLARVPARLRYQAAIAATLLRPKHRTFRVRLDGGPERTWRTLIAAIANHRTFGGGIPIAPGADNRDGRLTAVFADELSYPRFLWLLGKALRGRHVGDRRVHVAECQVAEIASDETVIVCADGEIVGRLPVRCSVMPGALQVLRMP</sequence>
<evidence type="ECO:0000256" key="4">
    <source>
        <dbReference type="ARBA" id="ARBA00022741"/>
    </source>
</evidence>
<gene>
    <name evidence="10" type="ORF">SAMN04489719_0719</name>
</gene>
<dbReference type="InterPro" id="IPR017438">
    <property type="entry name" value="ATP-NAD_kinase_N"/>
</dbReference>
<dbReference type="OrthoDB" id="142078at2"/>
<keyword evidence="11" id="KW-1185">Reference proteome</keyword>
<keyword evidence="6" id="KW-0067">ATP-binding</keyword>
<evidence type="ECO:0000256" key="6">
    <source>
        <dbReference type="ARBA" id="ARBA00022840"/>
    </source>
</evidence>
<dbReference type="PROSITE" id="PS50146">
    <property type="entry name" value="DAGK"/>
    <property type="match status" value="1"/>
</dbReference>
<evidence type="ECO:0000256" key="3">
    <source>
        <dbReference type="ARBA" id="ARBA00022679"/>
    </source>
</evidence>
<comment type="similarity">
    <text evidence="2">Belongs to the diacylglycerol/lipid kinase family.</text>
</comment>
<dbReference type="Pfam" id="PF19279">
    <property type="entry name" value="YegS_C"/>
    <property type="match status" value="1"/>
</dbReference>
<keyword evidence="7" id="KW-0444">Lipid biosynthesis</keyword>
<dbReference type="PANTHER" id="PTHR12358">
    <property type="entry name" value="SPHINGOSINE KINASE"/>
    <property type="match status" value="1"/>
</dbReference>
<evidence type="ECO:0000256" key="2">
    <source>
        <dbReference type="ARBA" id="ARBA00005983"/>
    </source>
</evidence>
<keyword evidence="7" id="KW-0594">Phospholipid biosynthesis</keyword>
<evidence type="ECO:0000256" key="1">
    <source>
        <dbReference type="ARBA" id="ARBA00001946"/>
    </source>
</evidence>
<comment type="cofactor">
    <cofactor evidence="1">
        <name>Mg(2+)</name>
        <dbReference type="ChEBI" id="CHEBI:18420"/>
    </cofactor>
</comment>
<dbReference type="GO" id="GO:0005524">
    <property type="term" value="F:ATP binding"/>
    <property type="evidence" value="ECO:0007669"/>
    <property type="project" value="UniProtKB-KW"/>
</dbReference>
<evidence type="ECO:0000259" key="9">
    <source>
        <dbReference type="PROSITE" id="PS50146"/>
    </source>
</evidence>
<evidence type="ECO:0000256" key="8">
    <source>
        <dbReference type="ARBA" id="ARBA00023264"/>
    </source>
</evidence>
<dbReference type="InterPro" id="IPR045540">
    <property type="entry name" value="YegS/DAGK_C"/>
</dbReference>
<name>A0A1H1LRR8_9MICO</name>
<dbReference type="InterPro" id="IPR050187">
    <property type="entry name" value="Lipid_Phosphate_FormReg"/>
</dbReference>
<feature type="domain" description="DAGKc" evidence="9">
    <location>
        <begin position="1"/>
        <end position="129"/>
    </location>
</feature>
<keyword evidence="7" id="KW-0443">Lipid metabolism</keyword>